<evidence type="ECO:0000259" key="6">
    <source>
        <dbReference type="PROSITE" id="PS50977"/>
    </source>
</evidence>
<keyword evidence="3" id="KW-0804">Transcription</keyword>
<sequence>MSATPTPGDRAPAGRLERRKRQTRQRLFTAALELFAAQGFDATTYDEIAQRADVARQTAFNYFPRKEDFVRAWVEHRRERLRQLLDETAFQEAPAAEQLAGYLSALAGFNAEERHLRATLAVTLPVSMDMMFGEGPPEVFAASIRLGQRNGEFGTEVDPEVAAEVIFDSYLCALGRWARQDTPASPSLEETLLAKLTVILRGLTP</sequence>
<dbReference type="PANTHER" id="PTHR30055:SF234">
    <property type="entry name" value="HTH-TYPE TRANSCRIPTIONAL REGULATOR BETI"/>
    <property type="match status" value="1"/>
</dbReference>
<dbReference type="InterPro" id="IPR009057">
    <property type="entry name" value="Homeodomain-like_sf"/>
</dbReference>
<comment type="caution">
    <text evidence="7">The sequence shown here is derived from an EMBL/GenBank/DDBJ whole genome shotgun (WGS) entry which is preliminary data.</text>
</comment>
<feature type="domain" description="HTH tetR-type" evidence="6">
    <location>
        <begin position="21"/>
        <end position="81"/>
    </location>
</feature>
<evidence type="ECO:0000313" key="8">
    <source>
        <dbReference type="Proteomes" id="UP001597419"/>
    </source>
</evidence>
<dbReference type="PRINTS" id="PR00455">
    <property type="entry name" value="HTHTETR"/>
</dbReference>
<dbReference type="PANTHER" id="PTHR30055">
    <property type="entry name" value="HTH-TYPE TRANSCRIPTIONAL REGULATOR RUTR"/>
    <property type="match status" value="1"/>
</dbReference>
<gene>
    <name evidence="7" type="ORF">ACFSYJ_23370</name>
</gene>
<protein>
    <submittedName>
        <fullName evidence="7">TetR/AcrR family transcriptional regulator</fullName>
    </submittedName>
</protein>
<dbReference type="EMBL" id="JBHUKU010000014">
    <property type="protein sequence ID" value="MFD2461565.1"/>
    <property type="molecule type" value="Genomic_DNA"/>
</dbReference>
<keyword evidence="2 4" id="KW-0238">DNA-binding</keyword>
<evidence type="ECO:0000313" key="7">
    <source>
        <dbReference type="EMBL" id="MFD2461565.1"/>
    </source>
</evidence>
<reference evidence="8" key="1">
    <citation type="journal article" date="2019" name="Int. J. Syst. Evol. Microbiol.">
        <title>The Global Catalogue of Microorganisms (GCM) 10K type strain sequencing project: providing services to taxonomists for standard genome sequencing and annotation.</title>
        <authorList>
            <consortium name="The Broad Institute Genomics Platform"/>
            <consortium name="The Broad Institute Genome Sequencing Center for Infectious Disease"/>
            <person name="Wu L."/>
            <person name="Ma J."/>
        </authorList>
    </citation>
    <scope>NUCLEOTIDE SEQUENCE [LARGE SCALE GENOMIC DNA]</scope>
    <source>
        <strain evidence="8">CGMCC 4.7643</strain>
    </source>
</reference>
<dbReference type="SUPFAM" id="SSF46689">
    <property type="entry name" value="Homeodomain-like"/>
    <property type="match status" value="1"/>
</dbReference>
<feature type="region of interest" description="Disordered" evidence="5">
    <location>
        <begin position="1"/>
        <end position="21"/>
    </location>
</feature>
<dbReference type="Proteomes" id="UP001597419">
    <property type="component" value="Unassembled WGS sequence"/>
</dbReference>
<accession>A0ABW5GL68</accession>
<dbReference type="InterPro" id="IPR001647">
    <property type="entry name" value="HTH_TetR"/>
</dbReference>
<dbReference type="PROSITE" id="PS50977">
    <property type="entry name" value="HTH_TETR_2"/>
    <property type="match status" value="1"/>
</dbReference>
<name>A0ABW5GL68_9PSEU</name>
<evidence type="ECO:0000256" key="1">
    <source>
        <dbReference type="ARBA" id="ARBA00023015"/>
    </source>
</evidence>
<evidence type="ECO:0000256" key="5">
    <source>
        <dbReference type="SAM" id="MobiDB-lite"/>
    </source>
</evidence>
<evidence type="ECO:0000256" key="3">
    <source>
        <dbReference type="ARBA" id="ARBA00023163"/>
    </source>
</evidence>
<dbReference type="Gene3D" id="1.10.357.10">
    <property type="entry name" value="Tetracycline Repressor, domain 2"/>
    <property type="match status" value="1"/>
</dbReference>
<proteinExistence type="predicted"/>
<keyword evidence="8" id="KW-1185">Reference proteome</keyword>
<dbReference type="RefSeq" id="WP_345390030.1">
    <property type="nucleotide sequence ID" value="NZ_BAABHG010000004.1"/>
</dbReference>
<dbReference type="SUPFAM" id="SSF48498">
    <property type="entry name" value="Tetracyclin repressor-like, C-terminal domain"/>
    <property type="match status" value="1"/>
</dbReference>
<dbReference type="InterPro" id="IPR050109">
    <property type="entry name" value="HTH-type_TetR-like_transc_reg"/>
</dbReference>
<evidence type="ECO:0000256" key="4">
    <source>
        <dbReference type="PROSITE-ProRule" id="PRU00335"/>
    </source>
</evidence>
<dbReference type="InterPro" id="IPR036271">
    <property type="entry name" value="Tet_transcr_reg_TetR-rel_C_sf"/>
</dbReference>
<keyword evidence="1" id="KW-0805">Transcription regulation</keyword>
<evidence type="ECO:0000256" key="2">
    <source>
        <dbReference type="ARBA" id="ARBA00023125"/>
    </source>
</evidence>
<dbReference type="Pfam" id="PF00440">
    <property type="entry name" value="TetR_N"/>
    <property type="match status" value="1"/>
</dbReference>
<organism evidence="7 8">
    <name type="scientific">Amycolatopsis samaneae</name>
    <dbReference type="NCBI Taxonomy" id="664691"/>
    <lineage>
        <taxon>Bacteria</taxon>
        <taxon>Bacillati</taxon>
        <taxon>Actinomycetota</taxon>
        <taxon>Actinomycetes</taxon>
        <taxon>Pseudonocardiales</taxon>
        <taxon>Pseudonocardiaceae</taxon>
        <taxon>Amycolatopsis</taxon>
    </lineage>
</organism>
<feature type="DNA-binding region" description="H-T-H motif" evidence="4">
    <location>
        <begin position="44"/>
        <end position="63"/>
    </location>
</feature>